<reference evidence="1" key="1">
    <citation type="submission" date="2021-01" db="EMBL/GenBank/DDBJ databases">
        <title>Whole genome shotgun sequence of Planobispora takensis NBRC 109077.</title>
        <authorList>
            <person name="Komaki H."/>
            <person name="Tamura T."/>
        </authorList>
    </citation>
    <scope>NUCLEOTIDE SEQUENCE</scope>
    <source>
        <strain evidence="1">NBRC 109077</strain>
    </source>
</reference>
<proteinExistence type="predicted"/>
<name>A0A8J3T817_9ACTN</name>
<dbReference type="EMBL" id="BOOK01000100">
    <property type="protein sequence ID" value="GII06136.1"/>
    <property type="molecule type" value="Genomic_DNA"/>
</dbReference>
<sequence length="120" mass="13031">MVSGCIERTLKGTSTRLSPGKVREEMADDQVYGDARVNATVLAEVLFCSPLQPSNRPTVHEVRQAVEAVWDACEAPEQTCVAQLAADYGRHPELACARMRWCQGIVAWAYDVPLASAPAA</sequence>
<organism evidence="1 2">
    <name type="scientific">Planobispora takensis</name>
    <dbReference type="NCBI Taxonomy" id="1367882"/>
    <lineage>
        <taxon>Bacteria</taxon>
        <taxon>Bacillati</taxon>
        <taxon>Actinomycetota</taxon>
        <taxon>Actinomycetes</taxon>
        <taxon>Streptosporangiales</taxon>
        <taxon>Streptosporangiaceae</taxon>
        <taxon>Planobispora</taxon>
    </lineage>
</organism>
<evidence type="ECO:0000313" key="2">
    <source>
        <dbReference type="Proteomes" id="UP000634476"/>
    </source>
</evidence>
<gene>
    <name evidence="1" type="ORF">Pta02_81440</name>
</gene>
<dbReference type="AlphaFoldDB" id="A0A8J3T817"/>
<dbReference type="Proteomes" id="UP000634476">
    <property type="component" value="Unassembled WGS sequence"/>
</dbReference>
<keyword evidence="2" id="KW-1185">Reference proteome</keyword>
<protein>
    <submittedName>
        <fullName evidence="1">Uncharacterized protein</fullName>
    </submittedName>
</protein>
<comment type="caution">
    <text evidence="1">The sequence shown here is derived from an EMBL/GenBank/DDBJ whole genome shotgun (WGS) entry which is preliminary data.</text>
</comment>
<accession>A0A8J3T817</accession>
<evidence type="ECO:0000313" key="1">
    <source>
        <dbReference type="EMBL" id="GII06136.1"/>
    </source>
</evidence>